<comment type="caution">
    <text evidence="1">The sequence shown here is derived from an EMBL/GenBank/DDBJ whole genome shotgun (WGS) entry which is preliminary data.</text>
</comment>
<dbReference type="AlphaFoldDB" id="A0A8X6UJL8"/>
<protein>
    <submittedName>
        <fullName evidence="1">Uncharacterized protein</fullName>
    </submittedName>
</protein>
<proteinExistence type="predicted"/>
<sequence>MKTTAILLKSQHYNNDITIKFLNTLINNPNPSLQEIKSYRRIYAEEFKRRYLYGSPRLVISKIQSTFMHFNSRLPLPYKQPIGKLPLAPVREERFPLLTVETTVQTELLFLIRQPPSTLYSPTPTP</sequence>
<evidence type="ECO:0000313" key="1">
    <source>
        <dbReference type="EMBL" id="GFU23964.1"/>
    </source>
</evidence>
<name>A0A8X6UJL8_NEPPI</name>
<accession>A0A8X6UJL8</accession>
<reference evidence="1" key="1">
    <citation type="submission" date="2020-08" db="EMBL/GenBank/DDBJ databases">
        <title>Multicomponent nature underlies the extraordinary mechanical properties of spider dragline silk.</title>
        <authorList>
            <person name="Kono N."/>
            <person name="Nakamura H."/>
            <person name="Mori M."/>
            <person name="Yoshida Y."/>
            <person name="Ohtoshi R."/>
            <person name="Malay A.D."/>
            <person name="Moran D.A.P."/>
            <person name="Tomita M."/>
            <person name="Numata K."/>
            <person name="Arakawa K."/>
        </authorList>
    </citation>
    <scope>NUCLEOTIDE SEQUENCE</scope>
</reference>
<keyword evidence="2" id="KW-1185">Reference proteome</keyword>
<dbReference type="EMBL" id="BMAW01081333">
    <property type="protein sequence ID" value="GFU23964.1"/>
    <property type="molecule type" value="Genomic_DNA"/>
</dbReference>
<evidence type="ECO:0000313" key="2">
    <source>
        <dbReference type="Proteomes" id="UP000887013"/>
    </source>
</evidence>
<gene>
    <name evidence="1" type="ORF">NPIL_256461</name>
</gene>
<dbReference type="Proteomes" id="UP000887013">
    <property type="component" value="Unassembled WGS sequence"/>
</dbReference>
<organism evidence="1 2">
    <name type="scientific">Nephila pilipes</name>
    <name type="common">Giant wood spider</name>
    <name type="synonym">Nephila maculata</name>
    <dbReference type="NCBI Taxonomy" id="299642"/>
    <lineage>
        <taxon>Eukaryota</taxon>
        <taxon>Metazoa</taxon>
        <taxon>Ecdysozoa</taxon>
        <taxon>Arthropoda</taxon>
        <taxon>Chelicerata</taxon>
        <taxon>Arachnida</taxon>
        <taxon>Araneae</taxon>
        <taxon>Araneomorphae</taxon>
        <taxon>Entelegynae</taxon>
        <taxon>Araneoidea</taxon>
        <taxon>Nephilidae</taxon>
        <taxon>Nephila</taxon>
    </lineage>
</organism>